<evidence type="ECO:0000313" key="13">
    <source>
        <dbReference type="EMBL" id="GCB77358.1"/>
    </source>
</evidence>
<dbReference type="SMART" id="SM00294">
    <property type="entry name" value="4.1m"/>
    <property type="match status" value="1"/>
</dbReference>
<gene>
    <name evidence="13" type="ORF">scyTo_0017591</name>
</gene>
<dbReference type="InterPro" id="IPR030479">
    <property type="entry name" value="Syndecan_CS"/>
</dbReference>
<keyword evidence="8 9" id="KW-0357">Heparan sulfate</keyword>
<feature type="region of interest" description="Disordered" evidence="10">
    <location>
        <begin position="301"/>
        <end position="320"/>
    </location>
</feature>
<evidence type="ECO:0000259" key="12">
    <source>
        <dbReference type="SMART" id="SM00294"/>
    </source>
</evidence>
<feature type="transmembrane region" description="Helical" evidence="11">
    <location>
        <begin position="263"/>
        <end position="287"/>
    </location>
</feature>
<dbReference type="PROSITE" id="PS00964">
    <property type="entry name" value="SYNDECAN"/>
    <property type="match status" value="1"/>
</dbReference>
<comment type="similarity">
    <text evidence="2 9">Belongs to the syndecan proteoglycan family.</text>
</comment>
<comment type="caution">
    <text evidence="13">The sequence shown here is derived from an EMBL/GenBank/DDBJ whole genome shotgun (WGS) entry which is preliminary data.</text>
</comment>
<evidence type="ECO:0000256" key="10">
    <source>
        <dbReference type="SAM" id="MobiDB-lite"/>
    </source>
</evidence>
<name>A0A401PW74_SCYTO</name>
<proteinExistence type="inferred from homology"/>
<dbReference type="Pfam" id="PF01034">
    <property type="entry name" value="Syndecan"/>
    <property type="match status" value="1"/>
</dbReference>
<comment type="subcellular location">
    <subcellularLocation>
        <location evidence="1 9">Membrane</location>
        <topology evidence="1 9">Single-pass type I membrane protein</topology>
    </subcellularLocation>
</comment>
<evidence type="ECO:0000256" key="6">
    <source>
        <dbReference type="ARBA" id="ARBA00023136"/>
    </source>
</evidence>
<organism evidence="13 14">
    <name type="scientific">Scyliorhinus torazame</name>
    <name type="common">Cloudy catshark</name>
    <name type="synonym">Catulus torazame</name>
    <dbReference type="NCBI Taxonomy" id="75743"/>
    <lineage>
        <taxon>Eukaryota</taxon>
        <taxon>Metazoa</taxon>
        <taxon>Chordata</taxon>
        <taxon>Craniata</taxon>
        <taxon>Vertebrata</taxon>
        <taxon>Chondrichthyes</taxon>
        <taxon>Elasmobranchii</taxon>
        <taxon>Galeomorphii</taxon>
        <taxon>Galeoidea</taxon>
        <taxon>Carcharhiniformes</taxon>
        <taxon>Scyliorhinidae</taxon>
        <taxon>Scyliorhinus</taxon>
    </lineage>
</organism>
<evidence type="ECO:0000256" key="5">
    <source>
        <dbReference type="ARBA" id="ARBA00022989"/>
    </source>
</evidence>
<dbReference type="OrthoDB" id="10044468at2759"/>
<comment type="function">
    <text evidence="9">Cell surface proteoglycan.</text>
</comment>
<feature type="compositionally biased region" description="Basic and acidic residues" evidence="10">
    <location>
        <begin position="311"/>
        <end position="320"/>
    </location>
</feature>
<dbReference type="InterPro" id="IPR003585">
    <property type="entry name" value="Neurexin-like"/>
</dbReference>
<keyword evidence="6 11" id="KW-0472">Membrane</keyword>
<keyword evidence="7 9" id="KW-0325">Glycoprotein</keyword>
<evidence type="ECO:0000256" key="1">
    <source>
        <dbReference type="ARBA" id="ARBA00004479"/>
    </source>
</evidence>
<dbReference type="STRING" id="75743.A0A401PW74"/>
<protein>
    <recommendedName>
        <fullName evidence="9">Syndecan</fullName>
    </recommendedName>
</protein>
<dbReference type="InterPro" id="IPR027789">
    <property type="entry name" value="Syndecan/Neurexin_dom"/>
</dbReference>
<evidence type="ECO:0000256" key="3">
    <source>
        <dbReference type="ARBA" id="ARBA00022692"/>
    </source>
</evidence>
<dbReference type="GO" id="GO:0016477">
    <property type="term" value="P:cell migration"/>
    <property type="evidence" value="ECO:0007669"/>
    <property type="project" value="TreeGrafter"/>
</dbReference>
<dbReference type="PANTHER" id="PTHR10915">
    <property type="entry name" value="SYNDECAN"/>
    <property type="match status" value="1"/>
</dbReference>
<dbReference type="GO" id="GO:0016020">
    <property type="term" value="C:membrane"/>
    <property type="evidence" value="ECO:0007669"/>
    <property type="project" value="UniProtKB-SubCell"/>
</dbReference>
<dbReference type="PANTHER" id="PTHR10915:SF7">
    <property type="entry name" value="SYNDECAN-3"/>
    <property type="match status" value="1"/>
</dbReference>
<dbReference type="AlphaFoldDB" id="A0A401PW74"/>
<sequence>DFAFDTELRFATSATRPVTSPPSTSPFGSLQPFAFTFRNTALAGGSTANSPTVASTALTMAATTMAAPVPITMPAAAVTTSLLATTVSTATTTTTSTVVMPTTRTIAIVPLATAAATTAQAATRSTTRISVVAKPDSTPDSQTTQTTLESFSEGTSKTLLYIPYITEHTQKADSSEMVKEVTINNEVEVPASGGPSGDFEITEEGEMVNPGVNNEVFAAITQPTGRDSGKNGLPEIIDNAIETGSSSSAAQLPQKNILERKEVLVAVVVGGVVGALFAAFLVMLLIYRMKKKDEGSYTLEEPKQASIAYQKPDKQEEFYA</sequence>
<keyword evidence="4 9" id="KW-0654">Proteoglycan</keyword>
<evidence type="ECO:0000313" key="14">
    <source>
        <dbReference type="Proteomes" id="UP000288216"/>
    </source>
</evidence>
<keyword evidence="5 11" id="KW-1133">Transmembrane helix</keyword>
<evidence type="ECO:0000256" key="4">
    <source>
        <dbReference type="ARBA" id="ARBA00022974"/>
    </source>
</evidence>
<dbReference type="Proteomes" id="UP000288216">
    <property type="component" value="Unassembled WGS sequence"/>
</dbReference>
<dbReference type="EMBL" id="BFAA01011559">
    <property type="protein sequence ID" value="GCB77358.1"/>
    <property type="molecule type" value="Genomic_DNA"/>
</dbReference>
<evidence type="ECO:0000256" key="8">
    <source>
        <dbReference type="ARBA" id="ARBA00023207"/>
    </source>
</evidence>
<feature type="non-terminal residue" evidence="13">
    <location>
        <position position="1"/>
    </location>
</feature>
<dbReference type="GO" id="GO:0009986">
    <property type="term" value="C:cell surface"/>
    <property type="evidence" value="ECO:0007669"/>
    <property type="project" value="TreeGrafter"/>
</dbReference>
<reference evidence="13 14" key="1">
    <citation type="journal article" date="2018" name="Nat. Ecol. Evol.">
        <title>Shark genomes provide insights into elasmobranch evolution and the origin of vertebrates.</title>
        <authorList>
            <person name="Hara Y"/>
            <person name="Yamaguchi K"/>
            <person name="Onimaru K"/>
            <person name="Kadota M"/>
            <person name="Koyanagi M"/>
            <person name="Keeley SD"/>
            <person name="Tatsumi K"/>
            <person name="Tanaka K"/>
            <person name="Motone F"/>
            <person name="Kageyama Y"/>
            <person name="Nozu R"/>
            <person name="Adachi N"/>
            <person name="Nishimura O"/>
            <person name="Nakagawa R"/>
            <person name="Tanegashima C"/>
            <person name="Kiyatake I"/>
            <person name="Matsumoto R"/>
            <person name="Murakumo K"/>
            <person name="Nishida K"/>
            <person name="Terakita A"/>
            <person name="Kuratani S"/>
            <person name="Sato K"/>
            <person name="Hyodo S Kuraku.S."/>
        </authorList>
    </citation>
    <scope>NUCLEOTIDE SEQUENCE [LARGE SCALE GENOMIC DNA]</scope>
</reference>
<keyword evidence="3 9" id="KW-0812">Transmembrane</keyword>
<evidence type="ECO:0000256" key="11">
    <source>
        <dbReference type="SAM" id="Phobius"/>
    </source>
</evidence>
<evidence type="ECO:0000256" key="9">
    <source>
        <dbReference type="RuleBase" id="RU000649"/>
    </source>
</evidence>
<feature type="domain" description="Neurexin/syndecan/glycophorin C" evidence="12">
    <location>
        <begin position="286"/>
        <end position="304"/>
    </location>
</feature>
<accession>A0A401PW74</accession>
<evidence type="ECO:0000256" key="7">
    <source>
        <dbReference type="ARBA" id="ARBA00023180"/>
    </source>
</evidence>
<evidence type="ECO:0000256" key="2">
    <source>
        <dbReference type="ARBA" id="ARBA00005343"/>
    </source>
</evidence>
<keyword evidence="14" id="KW-1185">Reference proteome</keyword>
<dbReference type="InterPro" id="IPR001050">
    <property type="entry name" value="Syndecan"/>
</dbReference>